<dbReference type="SUPFAM" id="SSF52540">
    <property type="entry name" value="P-loop containing nucleoside triphosphate hydrolases"/>
    <property type="match status" value="1"/>
</dbReference>
<dbReference type="EMBL" id="CP000828">
    <property type="protein sequence ID" value="ABW27232.1"/>
    <property type="molecule type" value="Genomic_DNA"/>
</dbReference>
<dbReference type="KEGG" id="amr:AM1_2219"/>
<sequence length="434" mass="49692">MAVKTKTNITLTEHQQTALDQLHNFLDSPERLFVLEGYAGTGKTTLLQAFVSQLKERGDRRDIVFSAFTNKATKVLHQMVSSWGLSVECLTCCQLLGLRPQINPETGEQEFVLDPNEESSFGKFALVVVDECSMVNRNLWELLQTELYAFHLTTQLLFVGDSAQLPPINEPTSQTFVEIANKAQLTEVVRYGSSIGVLAESVRCHLDTYRLPTFQTDLNEDKTEGTVVLRQSDWTKQLLRAFTSEKGQEDSDYVRALAYTNKQVASLNQQIRNAIFGAEACRFVPGERLIAMGPVFRRKDEIVMQTSSECWVEDAYEDDSSGWQVWRLFVVTDANFDVEVTVLHESEHQRFQKELKRLAEGKQWQDFWLLKQQRFANLNYSYALTVHKSQGSTFQNVFVDLPNLMRNSNIRERNQLLYVAVTRAAKRLFVCKAR</sequence>
<evidence type="ECO:0000313" key="2">
    <source>
        <dbReference type="EMBL" id="ABW27232.1"/>
    </source>
</evidence>
<accession>B0C0X3</accession>
<dbReference type="RefSeq" id="WP_012162708.1">
    <property type="nucleotide sequence ID" value="NC_009925.1"/>
</dbReference>
<dbReference type="Pfam" id="PF13604">
    <property type="entry name" value="AAA_30"/>
    <property type="match status" value="1"/>
</dbReference>
<dbReference type="InterPro" id="IPR027785">
    <property type="entry name" value="UvrD-like_helicase_C"/>
</dbReference>
<dbReference type="STRING" id="329726.AM1_2219"/>
<keyword evidence="2" id="KW-0067">ATP-binding</keyword>
<keyword evidence="2" id="KW-0378">Hydrolase</keyword>
<evidence type="ECO:0000259" key="1">
    <source>
        <dbReference type="Pfam" id="PF13538"/>
    </source>
</evidence>
<dbReference type="eggNOG" id="COG0507">
    <property type="taxonomic scope" value="Bacteria"/>
</dbReference>
<name>B0C0X3_ACAM1</name>
<protein>
    <submittedName>
        <fullName evidence="2">DNA helicase, putative</fullName>
    </submittedName>
</protein>
<proteinExistence type="predicted"/>
<dbReference type="Proteomes" id="UP000000268">
    <property type="component" value="Chromosome"/>
</dbReference>
<dbReference type="InterPro" id="IPR027417">
    <property type="entry name" value="P-loop_NTPase"/>
</dbReference>
<dbReference type="OrthoDB" id="9803432at2"/>
<dbReference type="Pfam" id="PF13538">
    <property type="entry name" value="UvrD_C_2"/>
    <property type="match status" value="1"/>
</dbReference>
<dbReference type="HOGENOM" id="CLU_029429_0_0_3"/>
<keyword evidence="2" id="KW-0547">Nucleotide-binding</keyword>
<keyword evidence="3" id="KW-1185">Reference proteome</keyword>
<dbReference type="InterPro" id="IPR050534">
    <property type="entry name" value="Coronavir_polyprotein_1ab"/>
</dbReference>
<gene>
    <name evidence="2" type="ordered locus">AM1_2219</name>
</gene>
<dbReference type="Gene3D" id="3.40.50.300">
    <property type="entry name" value="P-loop containing nucleotide triphosphate hydrolases"/>
    <property type="match status" value="3"/>
</dbReference>
<keyword evidence="2" id="KW-0347">Helicase</keyword>
<evidence type="ECO:0000313" key="3">
    <source>
        <dbReference type="Proteomes" id="UP000000268"/>
    </source>
</evidence>
<dbReference type="CDD" id="cd18809">
    <property type="entry name" value="SF1_C_RecD"/>
    <property type="match status" value="1"/>
</dbReference>
<dbReference type="AlphaFoldDB" id="B0C0X3"/>
<organism evidence="2 3">
    <name type="scientific">Acaryochloris marina (strain MBIC 11017)</name>
    <dbReference type="NCBI Taxonomy" id="329726"/>
    <lineage>
        <taxon>Bacteria</taxon>
        <taxon>Bacillati</taxon>
        <taxon>Cyanobacteriota</taxon>
        <taxon>Cyanophyceae</taxon>
        <taxon>Acaryochloridales</taxon>
        <taxon>Acaryochloridaceae</taxon>
        <taxon>Acaryochloris</taxon>
    </lineage>
</organism>
<dbReference type="GO" id="GO:0004386">
    <property type="term" value="F:helicase activity"/>
    <property type="evidence" value="ECO:0007669"/>
    <property type="project" value="UniProtKB-KW"/>
</dbReference>
<feature type="domain" description="UvrD-like helicase C-terminal" evidence="1">
    <location>
        <begin position="380"/>
        <end position="430"/>
    </location>
</feature>
<dbReference type="PANTHER" id="PTHR43788">
    <property type="entry name" value="DNA2/NAM7 HELICASE FAMILY MEMBER"/>
    <property type="match status" value="1"/>
</dbReference>
<reference evidence="2 3" key="1">
    <citation type="journal article" date="2008" name="Proc. Natl. Acad. Sci. U.S.A.">
        <title>Niche adaptation and genome expansion in the chlorophyll d-producing cyanobacterium Acaryochloris marina.</title>
        <authorList>
            <person name="Swingley W.D."/>
            <person name="Chen M."/>
            <person name="Cheung P.C."/>
            <person name="Conrad A.L."/>
            <person name="Dejesa L.C."/>
            <person name="Hao J."/>
            <person name="Honchak B.M."/>
            <person name="Karbach L.E."/>
            <person name="Kurdoglu A."/>
            <person name="Lahiri S."/>
            <person name="Mastrian S.D."/>
            <person name="Miyashita H."/>
            <person name="Page L."/>
            <person name="Ramakrishna P."/>
            <person name="Satoh S."/>
            <person name="Sattley W.M."/>
            <person name="Shimada Y."/>
            <person name="Taylor H.L."/>
            <person name="Tomo T."/>
            <person name="Tsuchiya T."/>
            <person name="Wang Z.T."/>
            <person name="Raymond J."/>
            <person name="Mimuro M."/>
            <person name="Blankenship R.E."/>
            <person name="Touchman J.W."/>
        </authorList>
    </citation>
    <scope>NUCLEOTIDE SEQUENCE [LARGE SCALE GENOMIC DNA]</scope>
    <source>
        <strain evidence="3">MBIC 11017</strain>
    </source>
</reference>